<keyword evidence="1" id="KW-0472">Membrane</keyword>
<keyword evidence="1" id="KW-1133">Transmembrane helix</keyword>
<sequence>MVGRGVGDVIVVVIVVVVVVVAVVVVAVVVVVVIVVVVVVMMMNIVESIKDIILPNQLLLLSCITTYLYMARGRSKPIELLSQK</sequence>
<name>A0AAV4IJH0_9GAST</name>
<keyword evidence="3" id="KW-1185">Reference proteome</keyword>
<evidence type="ECO:0000256" key="1">
    <source>
        <dbReference type="SAM" id="Phobius"/>
    </source>
</evidence>
<feature type="transmembrane region" description="Helical" evidence="1">
    <location>
        <begin position="52"/>
        <end position="70"/>
    </location>
</feature>
<proteinExistence type="predicted"/>
<accession>A0AAV4IJH0</accession>
<reference evidence="2 3" key="1">
    <citation type="journal article" date="2021" name="Elife">
        <title>Chloroplast acquisition without the gene transfer in kleptoplastic sea slugs, Plakobranchus ocellatus.</title>
        <authorList>
            <person name="Maeda T."/>
            <person name="Takahashi S."/>
            <person name="Yoshida T."/>
            <person name="Shimamura S."/>
            <person name="Takaki Y."/>
            <person name="Nagai Y."/>
            <person name="Toyoda A."/>
            <person name="Suzuki Y."/>
            <person name="Arimoto A."/>
            <person name="Ishii H."/>
            <person name="Satoh N."/>
            <person name="Nishiyama T."/>
            <person name="Hasebe M."/>
            <person name="Maruyama T."/>
            <person name="Minagawa J."/>
            <person name="Obokata J."/>
            <person name="Shigenobu S."/>
        </authorList>
    </citation>
    <scope>NUCLEOTIDE SEQUENCE [LARGE SCALE GENOMIC DNA]</scope>
</reference>
<protein>
    <submittedName>
        <fullName evidence="2">Uncharacterized protein</fullName>
    </submittedName>
</protein>
<evidence type="ECO:0000313" key="3">
    <source>
        <dbReference type="Proteomes" id="UP000762676"/>
    </source>
</evidence>
<feature type="transmembrane region" description="Helical" evidence="1">
    <location>
        <begin position="9"/>
        <end position="40"/>
    </location>
</feature>
<comment type="caution">
    <text evidence="2">The sequence shown here is derived from an EMBL/GenBank/DDBJ whole genome shotgun (WGS) entry which is preliminary data.</text>
</comment>
<dbReference type="EMBL" id="BMAT01002610">
    <property type="protein sequence ID" value="GFS10125.1"/>
    <property type="molecule type" value="Genomic_DNA"/>
</dbReference>
<dbReference type="AlphaFoldDB" id="A0AAV4IJH0"/>
<gene>
    <name evidence="2" type="ORF">ElyMa_001315500</name>
</gene>
<dbReference type="Proteomes" id="UP000762676">
    <property type="component" value="Unassembled WGS sequence"/>
</dbReference>
<organism evidence="2 3">
    <name type="scientific">Elysia marginata</name>
    <dbReference type="NCBI Taxonomy" id="1093978"/>
    <lineage>
        <taxon>Eukaryota</taxon>
        <taxon>Metazoa</taxon>
        <taxon>Spiralia</taxon>
        <taxon>Lophotrochozoa</taxon>
        <taxon>Mollusca</taxon>
        <taxon>Gastropoda</taxon>
        <taxon>Heterobranchia</taxon>
        <taxon>Euthyneura</taxon>
        <taxon>Panpulmonata</taxon>
        <taxon>Sacoglossa</taxon>
        <taxon>Placobranchoidea</taxon>
        <taxon>Plakobranchidae</taxon>
        <taxon>Elysia</taxon>
    </lineage>
</organism>
<evidence type="ECO:0000313" key="2">
    <source>
        <dbReference type="EMBL" id="GFS10125.1"/>
    </source>
</evidence>
<keyword evidence="1" id="KW-0812">Transmembrane</keyword>